<proteinExistence type="predicted"/>
<dbReference type="InterPro" id="IPR008254">
    <property type="entry name" value="Flavodoxin/NO_synth"/>
</dbReference>
<protein>
    <submittedName>
        <fullName evidence="4">Flavodoxin</fullName>
    </submittedName>
</protein>
<evidence type="ECO:0000313" key="4">
    <source>
        <dbReference type="EMBL" id="QLL74144.1"/>
    </source>
</evidence>
<keyword evidence="2" id="KW-1133">Transmembrane helix</keyword>
<dbReference type="EMBL" id="CP047415">
    <property type="protein sequence ID" value="QLL74144.1"/>
    <property type="molecule type" value="Genomic_DNA"/>
</dbReference>
<feature type="domain" description="Flavodoxin-like" evidence="3">
    <location>
        <begin position="60"/>
        <end position="211"/>
    </location>
</feature>
<keyword evidence="2" id="KW-0472">Membrane</keyword>
<dbReference type="Gene3D" id="3.40.50.360">
    <property type="match status" value="1"/>
</dbReference>
<dbReference type="SUPFAM" id="SSF52218">
    <property type="entry name" value="Flavoproteins"/>
    <property type="match status" value="1"/>
</dbReference>
<feature type="transmembrane region" description="Helical" evidence="2">
    <location>
        <begin position="5"/>
        <end position="25"/>
    </location>
</feature>
<dbReference type="InterPro" id="IPR029039">
    <property type="entry name" value="Flavoprotein-like_sf"/>
</dbReference>
<dbReference type="GO" id="GO:0016651">
    <property type="term" value="F:oxidoreductase activity, acting on NAD(P)H"/>
    <property type="evidence" value="ECO:0007669"/>
    <property type="project" value="UniProtKB-ARBA"/>
</dbReference>
<evidence type="ECO:0000313" key="5">
    <source>
        <dbReference type="Proteomes" id="UP000510660"/>
    </source>
</evidence>
<dbReference type="Pfam" id="PF12682">
    <property type="entry name" value="Flavodoxin_4"/>
    <property type="match status" value="1"/>
</dbReference>
<organism evidence="4 5">
    <name type="scientific">Lactobacillus crispatus</name>
    <dbReference type="NCBI Taxonomy" id="47770"/>
    <lineage>
        <taxon>Bacteria</taxon>
        <taxon>Bacillati</taxon>
        <taxon>Bacillota</taxon>
        <taxon>Bacilli</taxon>
        <taxon>Lactobacillales</taxon>
        <taxon>Lactobacillaceae</taxon>
        <taxon>Lactobacillus</taxon>
    </lineage>
</organism>
<evidence type="ECO:0000259" key="3">
    <source>
        <dbReference type="Pfam" id="PF12682"/>
    </source>
</evidence>
<dbReference type="GO" id="GO:0010181">
    <property type="term" value="F:FMN binding"/>
    <property type="evidence" value="ECO:0007669"/>
    <property type="project" value="InterPro"/>
</dbReference>
<dbReference type="PANTHER" id="PTHR39201:SF1">
    <property type="entry name" value="FLAVODOXIN-LIKE DOMAIN-CONTAINING PROTEIN"/>
    <property type="match status" value="1"/>
</dbReference>
<gene>
    <name evidence="4" type="ORF">GTO85_07165</name>
</gene>
<accession>A0A7H9E920</accession>
<evidence type="ECO:0000256" key="2">
    <source>
        <dbReference type="SAM" id="Phobius"/>
    </source>
</evidence>
<name>A0A7H9E920_9LACO</name>
<feature type="compositionally biased region" description="Low complexity" evidence="1">
    <location>
        <begin position="31"/>
        <end position="44"/>
    </location>
</feature>
<dbReference type="Proteomes" id="UP000510660">
    <property type="component" value="Chromosome"/>
</dbReference>
<sequence length="229" mass="25169">MKKRIIAFVSIIVVVVAAIVGFNVYRSSQRNASENTSTSSNSSAKVKKNGTVTRKGKNGKVLVVYFSRTKGVYGGALKRGNTARVADFIQEKTKGDSYEIVPQKDYPNSYDATTKVAQREQDENARPAIKNALPNVKKYSTVFIGAPIWWGEYPMIVRTFIDNVNLNGKTVIQFTTAEGSGLGNTAETLRKAYPKAKVREGFTTEGNKVKNDPSGVRSDVNKWLNGLGY</sequence>
<keyword evidence="2" id="KW-0812">Transmembrane</keyword>
<reference evidence="4 5" key="1">
    <citation type="submission" date="2020-01" db="EMBL/GenBank/DDBJ databases">
        <title>Complete and circular genome sequences of six lactobacillus isolates from horses.</title>
        <authorList>
            <person name="Hassan H.M."/>
        </authorList>
    </citation>
    <scope>NUCLEOTIDE SEQUENCE [LARGE SCALE GENOMIC DNA]</scope>
    <source>
        <strain evidence="4 5">1D</strain>
    </source>
</reference>
<dbReference type="AlphaFoldDB" id="A0A7H9E920"/>
<feature type="region of interest" description="Disordered" evidence="1">
    <location>
        <begin position="30"/>
        <end position="51"/>
    </location>
</feature>
<dbReference type="RefSeq" id="WP_180860168.1">
    <property type="nucleotide sequence ID" value="NZ_CP047415.1"/>
</dbReference>
<dbReference type="PANTHER" id="PTHR39201">
    <property type="entry name" value="EXPORTED PROTEIN-RELATED"/>
    <property type="match status" value="1"/>
</dbReference>
<evidence type="ECO:0000256" key="1">
    <source>
        <dbReference type="SAM" id="MobiDB-lite"/>
    </source>
</evidence>